<keyword evidence="3" id="KW-0489">Methyltransferase</keyword>
<dbReference type="SUPFAM" id="SSF53335">
    <property type="entry name" value="S-adenosyl-L-methionine-dependent methyltransferases"/>
    <property type="match status" value="1"/>
</dbReference>
<evidence type="ECO:0000256" key="3">
    <source>
        <dbReference type="ARBA" id="ARBA00022603"/>
    </source>
</evidence>
<proteinExistence type="predicted"/>
<dbReference type="EC" id="2.1.1.33" evidence="2"/>
<dbReference type="EMBL" id="HBHW01006549">
    <property type="protein sequence ID" value="CAE0037027.1"/>
    <property type="molecule type" value="Transcribed_RNA"/>
</dbReference>
<sequence length="293" mass="33204">MLTFLGGLGLTSLSSRLVAPRCSNDRERFFKESNLSQEERVNLYSILQEADLEGVRQIALRHARSFGTFLDRRPIAEYNSEAFMTAQGFLKHHGGRDIIIDAGCGTGMSTEIIAEANPDQLVLGIDRSAVRIARKKDGIVQNAQFIRANLVDVWRLALEHRWVVKKQYVLYPNPYPKKTDLKKRWHGHACFPLLLQIGGELELRSSWLGYVQEFAHALQTLAQDEEVMESLGLGGRRIEISEVETMQLNNNYLSNFERKYACSGMPLYRLLVHLGDGSIKYCSTNNDEISTNP</sequence>
<keyword evidence="5" id="KW-0949">S-adenosyl-L-methionine</keyword>
<dbReference type="Gene3D" id="3.40.50.150">
    <property type="entry name" value="Vaccinia Virus protein VP39"/>
    <property type="match status" value="1"/>
</dbReference>
<dbReference type="AlphaFoldDB" id="A0A7S2ZEY8"/>
<dbReference type="Pfam" id="PF02390">
    <property type="entry name" value="Methyltransf_4"/>
    <property type="match status" value="1"/>
</dbReference>
<reference evidence="7" key="1">
    <citation type="submission" date="2021-01" db="EMBL/GenBank/DDBJ databases">
        <authorList>
            <person name="Corre E."/>
            <person name="Pelletier E."/>
            <person name="Niang G."/>
            <person name="Scheremetjew M."/>
            <person name="Finn R."/>
            <person name="Kale V."/>
            <person name="Holt S."/>
            <person name="Cochrane G."/>
            <person name="Meng A."/>
            <person name="Brown T."/>
            <person name="Cohen L."/>
        </authorList>
    </citation>
    <scope>NUCLEOTIDE SEQUENCE</scope>
    <source>
        <strain evidence="7">CCMP 769</strain>
    </source>
</reference>
<dbReference type="GO" id="GO:0008176">
    <property type="term" value="F:tRNA (guanine(46)-N7)-methyltransferase activity"/>
    <property type="evidence" value="ECO:0007669"/>
    <property type="project" value="UniProtKB-EC"/>
</dbReference>
<gene>
    <name evidence="7" type="ORF">RMAR00112_LOCUS4977</name>
</gene>
<comment type="catalytic activity">
    <reaction evidence="1">
        <text>guanosine(46) in tRNA + S-adenosyl-L-methionine = N(7)-methylguanosine(46) in tRNA + S-adenosyl-L-homocysteine</text>
        <dbReference type="Rhea" id="RHEA:42708"/>
        <dbReference type="Rhea" id="RHEA-COMP:10188"/>
        <dbReference type="Rhea" id="RHEA-COMP:10189"/>
        <dbReference type="ChEBI" id="CHEBI:57856"/>
        <dbReference type="ChEBI" id="CHEBI:59789"/>
        <dbReference type="ChEBI" id="CHEBI:74269"/>
        <dbReference type="ChEBI" id="CHEBI:74480"/>
        <dbReference type="EC" id="2.1.1.33"/>
    </reaction>
</comment>
<evidence type="ECO:0000256" key="2">
    <source>
        <dbReference type="ARBA" id="ARBA00011977"/>
    </source>
</evidence>
<dbReference type="InterPro" id="IPR003358">
    <property type="entry name" value="tRNA_(Gua-N-7)_MeTrfase_Trmb"/>
</dbReference>
<dbReference type="PROSITE" id="PS51625">
    <property type="entry name" value="SAM_MT_TRMB"/>
    <property type="match status" value="1"/>
</dbReference>
<evidence type="ECO:0000313" key="7">
    <source>
        <dbReference type="EMBL" id="CAE0037027.1"/>
    </source>
</evidence>
<accession>A0A7S2ZEY8</accession>
<evidence type="ECO:0000256" key="4">
    <source>
        <dbReference type="ARBA" id="ARBA00022679"/>
    </source>
</evidence>
<evidence type="ECO:0000256" key="5">
    <source>
        <dbReference type="ARBA" id="ARBA00022691"/>
    </source>
</evidence>
<organism evidence="7">
    <name type="scientific">Rhodosorus marinus</name>
    <dbReference type="NCBI Taxonomy" id="101924"/>
    <lineage>
        <taxon>Eukaryota</taxon>
        <taxon>Rhodophyta</taxon>
        <taxon>Stylonematophyceae</taxon>
        <taxon>Stylonematales</taxon>
        <taxon>Stylonemataceae</taxon>
        <taxon>Rhodosorus</taxon>
    </lineage>
</organism>
<evidence type="ECO:0000256" key="1">
    <source>
        <dbReference type="ARBA" id="ARBA00000142"/>
    </source>
</evidence>
<keyword evidence="4" id="KW-0808">Transferase</keyword>
<name>A0A7S2ZEY8_9RHOD</name>
<evidence type="ECO:0000256" key="6">
    <source>
        <dbReference type="ARBA" id="ARBA00022694"/>
    </source>
</evidence>
<dbReference type="InterPro" id="IPR029063">
    <property type="entry name" value="SAM-dependent_MTases_sf"/>
</dbReference>
<keyword evidence="6" id="KW-0819">tRNA processing</keyword>
<protein>
    <recommendedName>
        <fullName evidence="2">tRNA (guanine(46)-N(7))-methyltransferase</fullName>
        <ecNumber evidence="2">2.1.1.33</ecNumber>
    </recommendedName>
</protein>